<organism evidence="2 3">
    <name type="scientific">Leptidea sinapis</name>
    <dbReference type="NCBI Taxonomy" id="189913"/>
    <lineage>
        <taxon>Eukaryota</taxon>
        <taxon>Metazoa</taxon>
        <taxon>Ecdysozoa</taxon>
        <taxon>Arthropoda</taxon>
        <taxon>Hexapoda</taxon>
        <taxon>Insecta</taxon>
        <taxon>Pterygota</taxon>
        <taxon>Neoptera</taxon>
        <taxon>Endopterygota</taxon>
        <taxon>Lepidoptera</taxon>
        <taxon>Glossata</taxon>
        <taxon>Ditrysia</taxon>
        <taxon>Papilionoidea</taxon>
        <taxon>Pieridae</taxon>
        <taxon>Dismorphiinae</taxon>
        <taxon>Leptidea</taxon>
    </lineage>
</organism>
<evidence type="ECO:0000313" key="3">
    <source>
        <dbReference type="Proteomes" id="UP000324832"/>
    </source>
</evidence>
<name>A0A5E4PMZ7_9NEOP</name>
<feature type="region of interest" description="Disordered" evidence="1">
    <location>
        <begin position="4618"/>
        <end position="4641"/>
    </location>
</feature>
<reference evidence="2 3" key="1">
    <citation type="submission" date="2017-07" db="EMBL/GenBank/DDBJ databases">
        <authorList>
            <person name="Talla V."/>
            <person name="Backstrom N."/>
        </authorList>
    </citation>
    <scope>NUCLEOTIDE SEQUENCE [LARGE SCALE GENOMIC DNA]</scope>
</reference>
<gene>
    <name evidence="2" type="ORF">LSINAPIS_LOCUS189</name>
</gene>
<feature type="region of interest" description="Disordered" evidence="1">
    <location>
        <begin position="4577"/>
        <end position="4597"/>
    </location>
</feature>
<accession>A0A5E4PMZ7</accession>
<dbReference type="EMBL" id="FZQP02000002">
    <property type="protein sequence ID" value="VVC86347.1"/>
    <property type="molecule type" value="Genomic_DNA"/>
</dbReference>
<keyword evidence="3" id="KW-1185">Reference proteome</keyword>
<evidence type="ECO:0000313" key="2">
    <source>
        <dbReference type="EMBL" id="VVC86347.1"/>
    </source>
</evidence>
<proteinExistence type="predicted"/>
<feature type="non-terminal residue" evidence="2">
    <location>
        <position position="4908"/>
    </location>
</feature>
<sequence>MGDSKEVKFIMPYKPKKPLDVQTWQSTAQQDINTSENERQTIECNEAKKIVQIFKDENKTLRRTLRRYKYSRPLNFNQYHQNFEYFTDRNGLSTSKLRKPEIGICSGHLKTLTKFNQRNIHFHESDKIANFVSVTNLFKSPCKASFVKNNWFVYRCQLKKEDACCCSCNSDAMFEVMKSLYDCYKKKNCDDCKCILCGHLPRAERRFDEHRKSPSKLVNVGVGVKEKKRVVKKSVLSLKGKTKSEMENKLREAALAGVRLPEGKTKSEKQIIQKVKTDLGLPQLGKTKSEKEILDNAHAAGLIIPLEGKNNDEKETILRMQAKLGIPLPEGRTKSEKALIKQIKSTQPTKIDAAEKLRKAKENGYLTPINGKSLQDKEKIIKGLAMLGLLLPKGVSESENNIIDKVRKDVGLPIEPKTSKERKIYNKGIAVGIITPLEGKSNRQKEKIIKQQAMFGVPLPEGRTASEKSLIAKIKKRSKPLSVTSATSEVISIPSAKIKKAKAEGLFTPLKDKNVVQRENILKGLAFYGIPLPKGETDSQQNLINKVRRDLGLPLEPKTPAEKKKYKKAAAAGGLAMNGIPLPEAKSESERKLVDKVRKDLGLPGEPKTRADKSKYKKAVAAGLITPLEGKSFPEKEKLLKGMVNAGFSLPEGRTTSEKLLIARIHDTGKKIKKAKAEGLLTPLQGKSNESKEKILRGLAMHGIPLPEGQTPSENAIIDKVRDDLGLPIPPTIGSDKEKYAKAQATGIITPLEGKLKPEKEKILRAQAALGIPLPKGRTPSERVLIKRIIETPPEQLIFSEIPKEDKEKILKDLAMQGEVFPVPANDSEKKILEKVRRDLGLPPEPKSTLEKNKYNKAQAAGIIVPLQGKSRSQREIILQKEADFGLELPEGRTASEKELVNNVKRRRIKRLNYLKKLDTKTAKNITEGKGPSDECICGLLTPEAPIDTKKEKTLPSEILKDAADAGLFTPLKGKSPEQKEKIIKGLALQGLPLPKEESPSDKILIDKVRKEIGLPPEPKSSLLKDKYNLAQIAGIITPLEGKTKAEKKKILTKLAELGIPLPEGRSNSETDLINEISATVPRRITSDKFRKARSDGLLTPITGKPFSEKERILRALATLGLPLPVGKTSSEKKIIHKIKSDLGVTTVPIPPEKLQQAKAAGLLTPLTGKTESQKKKIVKELALLGIPIPKAQTVSDKKIIEKVRKDVGLPPEPKTSSLRDKYKYAELAGIIKPLEGKTPVEKKNLLTKQAEIGIPLPEGRTQSEKDLIRMIQASVPKKVTSEKIRKAMAAGILTPITGKSQNEKERILRVLASEGLPLPEGQTTSDKKLIQKIKSEMGITSSLIPSEILRKAKAAGLLTPLKGKTYPQKEKVVKGLALHGIPLPTAQTASEKQIIDKVRKDVGLPPEPKSSSVKNRYKQAQKSGFITPLEGKSKAQKENILRKQAAMGIPLPEGRTQSEKDLINKIRKEIPKHVASERLRKAKAAGLLTPLRGKTPEEKSKILEKLAKSGLPLPKGKTPSEKLLISKLRSEMGIPLDGISSEMLRKAEAAGLITPLTGKSIQQKEKILKGRVAAGLPLPKGMSPSDQALVKKFKEKTENISPLTKKSKISIPSEKIKAAKEAGLITPLKGKSPEQKEKIIKGLAMRGIPLPRPETPSEIEIVDKVRKDVGLPQEPKSSSLREKYKLGHVAGIMTPLEGKTASQKKIILRKQAELGIPLPEGRTKSEKDIIKAIQDTIPKKVTSEKIRKSKATRTLTGKRTAEGLPLREGKTSSEKKIVKKIQSDMSIIAVPNLSDKLKKAKAAGLLTPLKGKTVPEKEKILKRLALLGIPLPKGQTASEKKIIDKVWKDVGLPPEPKTSLIKNKYREAQLNGIITPLEGKSVSQKENILMKLAEMGIPLPEGRTKTEKDLIAKVQAKFPADLYEKGVQTKSRKVGLGPVKRSEIGVGVSGKSQAGIREKFEDIVKTTKCDRGCGCDRKKIRFKHSYVKIRVTSPDISSLCPCPDECLPGVKTGVFTDSEGIKVTVGHATGSTSFDYKKWRVQTGSRSHLTLTDLTEKKNSKFHLKLTHNDKKVLSTTRSYPYLKKYLKAARYAQNSVSHVETITDVTSNITTSSNSIFSFCFGRKSSSASFKTNTSLNSDDMISMISYSISSSISSSISEETDLLNYLYCKKKEKISVEDLLNEYSTNLKYRCQYKTKEETCCCSCNSDAMFEVMKSLYDCYKKKNCDNCNCILCGHLPREERRLGELRKSGAELASAGIGVKQKKKKLKKKSVPSIEDKTKADKRKTIVKEEKFLEKQAVIDVPPSEGKISKLTLPSEKMMKAKKEGLLTPLKGKSPEQKEKILRGLAMNGIPLPKGKSQSERHIIEKVRLELGLPPEPKTQDEKIKYKKGVAAGLIVPLEGKSQKEKEELLKQQANLGMTLPEGRSASEKAIINKIKETVEIDKTKLFAPSEVKSIPSEKISKLKAEGLLTPLKGKSPKQKEKIFRGLAINGIPLPKAKTDSERQIIEKKAIPSETINKLKAEGLLTPLKGKNPEQKEKVLRGWAINGIPLPKAKTDSERKIIEKVRQDLGLPPEPKTSEEKKNYKKAVAAGLVVPLEGKANSEKEKLLKEQAKLGIRLPVGRTASEKALITKLRESTKHPIDISVPSDLRVIPSTKIKKARAAGLLTPLNGKSTKQKEKILRGLALNGIPLPKAKTDSERKLITKIRKDLGLPPEPSTAAEKSKYKLAIATGLITPLEGKTLTQKQKLLQDQAKLGIPLPEGRTKSEKAFISQLRDRIKEKTEMKELVGKTNSEKERNLKTLAKQGFPLPSGKTTSEIELIAKVRDEIGLPPAPLTTTEKEKYEKAHAAGLITPLEGKSKSKIEKLLKEQAALGLTLPKGRTPSERELIQNIHETTKEKLDSIKKTNEEKEVAFKRLANQGNLLPDGKTKSEQKILDKVRYDLGLPPKPKSKEEKNKYNKAHAAGIIVPLEGKSESEKKNILQQQADFGLELPEARTASERELIKKVMKKTKKRLHYLQKLDTKTAKIMREGKGPSDKCICDLLTPEADKIVKDFKKEEVTKIPTEKLKIAKETGLLTPLRGKSPEQKEKIIKGMAMQGIPFPQAETTSENDLINKVIREIGLPPKPKSSKIRKNYEFAQLAGIITPLEGKTKSERKIILTKQAELGIPLPEGRTQSEKDLINRINTTVPKRITSETIRKAISAGIFTPITGKPAKEKDRILRTLAAEGLPLPVGKTASEKKLIRKIESEMGVTALYIPPEKQRKAKAAGLLTPLKGKTKTQKEEIVKGLALLGIPLPKAQTSSEKKIIDKVRKDVGLPPEPKSSSLKEKYKYAQEAGFLTPLEVRDLAMLGIPLPKPQTASEKNIIDKVRKDVGLPPEPKSSSLKEKHKYAQEAGFLTPLEGKSAAQKKKILTKQAQLGIPLPEARTQTEKDLIKTIQATVPKAVTSEKLRTVKAAGLLTPLTGKPPKEQERILRNLAAEGLPLPEGKTASEKQLIRKIESEIGITAAPIPSEKLRKAKAAGILTPLKGKTNPEKEKIVRELALHGIPLPRAQTPSEKKIIDKVRKDVGLPPEPVTSSLRDKYRYAQETGILTPLEGKTTLQKKKILTKQAQLGIPLPEGRTLSEKDLIKKIQATVPKIVTSEKLRNIKAAGLLTPIGGKPTKEKEKILRHLAHEGLPLPDGKTLSEKQIIHKIKSELGLTTSMIPSEKLRKAMAAGLLTPLKGKSDPEKEKILRELVLHGIPLPTAQTASENKMIDKVRRDLGLPPEPQTSSLRSKYKYAQEAGLLTPLEGKTADQKKSILTKQARLGIPLPDGRTKSEQDLIKKIQATVPKNVTSEKLRKVKAAGLLTPLTGKSQKEKERILRNLAAEGLPLPEGRTASEKQIIQNIKDESGIAAVPIPSEKLRKARAAGLLTPLEGKTRLQQENIIKELALLGMPLPKAQSNSEKKIIDKVRKDLGLPPEPKSSSIRDKYINAQAAGIITPLQGKTATQKEKILTKLAEIGIPLPEGRTKSEKELIKKIEATKPTKIISDKLRKAKASGLLKPVSGKLDESDRLLRTLAAEGLPLPKGKSTSQKELSIPSYKLLKAKAAGLLTPLKGKSDAEKENIVRQLALLGIPLPKAQSASEKRVIDNVRKDLGLPPEPTTSLIKEKYRQAQKEGIITTLEGKSKAQKEQILKKQADIGIPLPEGRTQSEKDLINKLRREQVTASKLRKARAAGLLSPLEGKPSKEKEKILRNLAKSGLPLPEGGTPSEKRLIQRIRKEMGVPLKGYPSEKLRKALAEGLITPLEGKTAAQKEMILRGRVAADLPLPETMTPSEKELVERIRVSKKPESKIVTSEKEKMLTNLAMLGKPLPEAKTTSESKLINKIRQNLGIPPEPKTKRERQNYRKAYAEGIIQPLEGKTLAQKAKILEAEADMGLELPEGRSSSEKSLIQKIKSKREKGTPKLPEKLKRLDIKSAKYMKEGKGPSDECICDLLTPVKDKSEKLLPEKFELLQGKPDDEKEKIIRELALLGKPLPEPQSASEKKIIDKVLKEVGLIAPLEGKTSLEKEKILTKQGEMGIPSLEARTQSTKVQKTKDAGTMSPLAPLEGKTRSEKSLLKKVKVQVGLPPEPSSQKRVKSKSKKIGITKSKKSETQIGVGKSKFGVVEELQDITKTTTCDRACGCDRKKIRFKHSYVKIRVTSPDISSLCPCPDECVPGVKGGVFTDNEGIKVTVGQATVTPSFRSTELDNVDDEISLKVNSTFNLENNALTSSMNHNRIKIVDLKWSMSFPLPGKYLSNNIDISSSSSKHSISCNYIESKESDTRTNDLFFPIKLPLEVNNSNTMFYFGTTNSSISLKTTSSFRSSETFSVISFSITDISSNTSCMSEKLLEDLLDYLTCKKKNIEHLADECYADSTY</sequence>
<protein>
    <submittedName>
        <fullName evidence="2">Uncharacterized protein</fullName>
    </submittedName>
</protein>
<feature type="compositionally biased region" description="Basic residues" evidence="1">
    <location>
        <begin position="4625"/>
        <end position="4639"/>
    </location>
</feature>
<dbReference type="Proteomes" id="UP000324832">
    <property type="component" value="Unassembled WGS sequence"/>
</dbReference>
<evidence type="ECO:0000256" key="1">
    <source>
        <dbReference type="SAM" id="MobiDB-lite"/>
    </source>
</evidence>